<dbReference type="InterPro" id="IPR001878">
    <property type="entry name" value="Znf_CCHC"/>
</dbReference>
<dbReference type="PANTHER" id="PTHR47481">
    <property type="match status" value="1"/>
</dbReference>
<dbReference type="AlphaFoldDB" id="A0A8T3C434"/>
<keyword evidence="1" id="KW-0862">Zinc</keyword>
<feature type="compositionally biased region" description="Low complexity" evidence="2">
    <location>
        <begin position="238"/>
        <end position="252"/>
    </location>
</feature>
<evidence type="ECO:0000259" key="3">
    <source>
        <dbReference type="PROSITE" id="PS50158"/>
    </source>
</evidence>
<protein>
    <recommendedName>
        <fullName evidence="3">CCHC-type domain-containing protein</fullName>
    </recommendedName>
</protein>
<feature type="region of interest" description="Disordered" evidence="2">
    <location>
        <begin position="237"/>
        <end position="278"/>
    </location>
</feature>
<organism evidence="4 5">
    <name type="scientific">Dendrobium nobile</name>
    <name type="common">Orchid</name>
    <dbReference type="NCBI Taxonomy" id="94219"/>
    <lineage>
        <taxon>Eukaryota</taxon>
        <taxon>Viridiplantae</taxon>
        <taxon>Streptophyta</taxon>
        <taxon>Embryophyta</taxon>
        <taxon>Tracheophyta</taxon>
        <taxon>Spermatophyta</taxon>
        <taxon>Magnoliopsida</taxon>
        <taxon>Liliopsida</taxon>
        <taxon>Asparagales</taxon>
        <taxon>Orchidaceae</taxon>
        <taxon>Epidendroideae</taxon>
        <taxon>Malaxideae</taxon>
        <taxon>Dendrobiinae</taxon>
        <taxon>Dendrobium</taxon>
    </lineage>
</organism>
<gene>
    <name evidence="4" type="ORF">KFK09_003299</name>
</gene>
<dbReference type="PROSITE" id="PS50158">
    <property type="entry name" value="ZF_CCHC"/>
    <property type="match status" value="1"/>
</dbReference>
<dbReference type="Pfam" id="PF14223">
    <property type="entry name" value="Retrotran_gag_2"/>
    <property type="match status" value="1"/>
</dbReference>
<dbReference type="PANTHER" id="PTHR47481:SF22">
    <property type="entry name" value="RETROTRANSPOSON GAG DOMAIN-CONTAINING PROTEIN"/>
    <property type="match status" value="1"/>
</dbReference>
<feature type="domain" description="CCHC-type" evidence="3">
    <location>
        <begin position="284"/>
        <end position="297"/>
    </location>
</feature>
<dbReference type="GO" id="GO:0008270">
    <property type="term" value="F:zinc ion binding"/>
    <property type="evidence" value="ECO:0007669"/>
    <property type="project" value="UniProtKB-KW"/>
</dbReference>
<evidence type="ECO:0000256" key="2">
    <source>
        <dbReference type="SAM" id="MobiDB-lite"/>
    </source>
</evidence>
<evidence type="ECO:0000313" key="4">
    <source>
        <dbReference type="EMBL" id="KAI0527694.1"/>
    </source>
</evidence>
<name>A0A8T3C434_DENNO</name>
<feature type="compositionally biased region" description="Polar residues" evidence="2">
    <location>
        <begin position="266"/>
        <end position="278"/>
    </location>
</feature>
<dbReference type="OrthoDB" id="1675099at2759"/>
<dbReference type="SUPFAM" id="SSF57756">
    <property type="entry name" value="Retrovirus zinc finger-like domains"/>
    <property type="match status" value="1"/>
</dbReference>
<keyword evidence="1" id="KW-0479">Metal-binding</keyword>
<dbReference type="EMBL" id="JAGYWB010000003">
    <property type="protein sequence ID" value="KAI0527694.1"/>
    <property type="molecule type" value="Genomic_DNA"/>
</dbReference>
<comment type="caution">
    <text evidence="4">The sequence shown here is derived from an EMBL/GenBank/DDBJ whole genome shotgun (WGS) entry which is preliminary data.</text>
</comment>
<evidence type="ECO:0000256" key="1">
    <source>
        <dbReference type="PROSITE-ProRule" id="PRU00047"/>
    </source>
</evidence>
<dbReference type="GO" id="GO:0003676">
    <property type="term" value="F:nucleic acid binding"/>
    <property type="evidence" value="ECO:0007669"/>
    <property type="project" value="InterPro"/>
</dbReference>
<accession>A0A8T3C434</accession>
<keyword evidence="5" id="KW-1185">Reference proteome</keyword>
<dbReference type="Proteomes" id="UP000829196">
    <property type="component" value="Unassembled WGS sequence"/>
</dbReference>
<evidence type="ECO:0000313" key="5">
    <source>
        <dbReference type="Proteomes" id="UP000829196"/>
    </source>
</evidence>
<keyword evidence="1" id="KW-0863">Zinc-finger</keyword>
<sequence length="374" mass="41122">MDSPNPSSSSAASTHTGSNGATATIPPNLKFLVTNIKNLAPNPLTADNYHLWSVQILKQFTANGFAGHLLGSIQAPLDSNSADYAQWLIIDSNLLSALFCTVSQTILPYIITSSTAHEAWTVLERRLQPTSRSRVIQLKNELYRMQMKDLTVQQYLTRIKTIVDNISASGSKIEPEDVMLHILNGLPPNYNSFKSTIRNSLLPIDLDTFYALLCNEEIHLQQENQSDLTQPAAFYAASTNSSRTRTNNNNNRRFNKPKPQPQNPPTLGQQPNASVSQPVNRPTCQICGKIGHIALNCWHRNNPRYAPTDTRQPRALFANSTAPVSQDWILDSGASTHLTPDASNLHYSTSYHGADTISTSNGTSIPINSAVKGM</sequence>
<feature type="region of interest" description="Disordered" evidence="2">
    <location>
        <begin position="1"/>
        <end position="21"/>
    </location>
</feature>
<proteinExistence type="predicted"/>
<reference evidence="4" key="1">
    <citation type="journal article" date="2022" name="Front. Genet.">
        <title>Chromosome-Scale Assembly of the Dendrobium nobile Genome Provides Insights Into the Molecular Mechanism of the Biosynthesis of the Medicinal Active Ingredient of Dendrobium.</title>
        <authorList>
            <person name="Xu Q."/>
            <person name="Niu S.-C."/>
            <person name="Li K.-L."/>
            <person name="Zheng P.-J."/>
            <person name="Zhang X.-J."/>
            <person name="Jia Y."/>
            <person name="Liu Y."/>
            <person name="Niu Y.-X."/>
            <person name="Yu L.-H."/>
            <person name="Chen D.-F."/>
            <person name="Zhang G.-Q."/>
        </authorList>
    </citation>
    <scope>NUCLEOTIDE SEQUENCE</scope>
    <source>
        <tissue evidence="4">Leaf</tissue>
    </source>
</reference>
<dbReference type="InterPro" id="IPR036875">
    <property type="entry name" value="Znf_CCHC_sf"/>
</dbReference>